<dbReference type="Proteomes" id="UP000197065">
    <property type="component" value="Unassembled WGS sequence"/>
</dbReference>
<dbReference type="RefSeq" id="WP_133063890.1">
    <property type="nucleotide sequence ID" value="NZ_FYEH01000006.1"/>
</dbReference>
<dbReference type="EMBL" id="FYEH01000006">
    <property type="protein sequence ID" value="SNB68373.1"/>
    <property type="molecule type" value="Genomic_DNA"/>
</dbReference>
<keyword evidence="3" id="KW-1185">Reference proteome</keyword>
<protein>
    <recommendedName>
        <fullName evidence="4">Glycosyl transferase, family 25</fullName>
    </recommendedName>
</protein>
<reference evidence="2 3" key="1">
    <citation type="submission" date="2017-06" db="EMBL/GenBank/DDBJ databases">
        <authorList>
            <person name="Kim H.J."/>
            <person name="Triplett B.A."/>
        </authorList>
    </citation>
    <scope>NUCLEOTIDE SEQUENCE [LARGE SCALE GENOMIC DNA]</scope>
    <source>
        <strain evidence="2 3">B29T1</strain>
    </source>
</reference>
<gene>
    <name evidence="2" type="ORF">SAMN07250955_106179</name>
</gene>
<accession>A0A212R8N7</accession>
<evidence type="ECO:0000313" key="2">
    <source>
        <dbReference type="EMBL" id="SNB68373.1"/>
    </source>
</evidence>
<name>A0A212R8N7_9PROT</name>
<evidence type="ECO:0000256" key="1">
    <source>
        <dbReference type="SAM" id="Phobius"/>
    </source>
</evidence>
<keyword evidence="1" id="KW-0472">Membrane</keyword>
<keyword evidence="1" id="KW-0812">Transmembrane</keyword>
<dbReference type="OrthoDB" id="9816113at2"/>
<evidence type="ECO:0000313" key="3">
    <source>
        <dbReference type="Proteomes" id="UP000197065"/>
    </source>
</evidence>
<sequence>MPSDLAADHDRTALFHPCQDDPDCPYCNGTKQDTPCDWSFLDGAYCISLQSRAERTDRATKHFHALGLCRHVTFYRPERHPTRVVAGIWESHRAVAMDALARGLKNVLIMEDDVRFMNRATPKRIARIPREIAKLPADWRIYFLGHWPFWARFHTPFTLRVSSACAHAYIANRPLLQWLEAHSFDQRRHLPRRQIAGKGIDAYYAMLPETFAALPMLAIQDGSASDHFAEARAKRSLRLHHLITKPLWFEKVFARLPLLFEAYAVFTALPVVIGYAVYQRLWGGRSKV</sequence>
<proteinExistence type="predicted"/>
<organism evidence="2 3">
    <name type="scientific">Arboricoccus pini</name>
    <dbReference type="NCBI Taxonomy" id="1963835"/>
    <lineage>
        <taxon>Bacteria</taxon>
        <taxon>Pseudomonadati</taxon>
        <taxon>Pseudomonadota</taxon>
        <taxon>Alphaproteobacteria</taxon>
        <taxon>Geminicoccales</taxon>
        <taxon>Geminicoccaceae</taxon>
        <taxon>Arboricoccus</taxon>
    </lineage>
</organism>
<keyword evidence="1" id="KW-1133">Transmembrane helix</keyword>
<feature type="transmembrane region" description="Helical" evidence="1">
    <location>
        <begin position="258"/>
        <end position="278"/>
    </location>
</feature>
<evidence type="ECO:0008006" key="4">
    <source>
        <dbReference type="Google" id="ProtNLM"/>
    </source>
</evidence>
<dbReference type="AlphaFoldDB" id="A0A212R8N7"/>